<evidence type="ECO:0000256" key="4">
    <source>
        <dbReference type="ARBA" id="ARBA00023163"/>
    </source>
</evidence>
<sequence length="314" mass="34786">MARRTSVAGLSLRDLEYIQSIAEEGHFGRAASICGVSQPAISQQVQKLEARLGFSIFERQGKHVSLTPNGQIVVRKAEVVLAEARELLELSLGLNNSLEGELRIGVIPTLGPYLLPLILKSLKSAYPKVQISLFEEPTHILEEMLMKRELDTALAATEPRQQMLDAFTLFFEHFILACPKELKKKPGQPVRWSGVLASKLVLLSEEHCLRDQTVALCDRIDRPGHRVASSLEMLRQMVALGEGAALFPALSVSGPDRFGGLATLHPIEDGNFGRHIRLVWRNSDPRGEHLKQFANFIRSQMDTPAMAKLSAGRN</sequence>
<dbReference type="InterPro" id="IPR036388">
    <property type="entry name" value="WH-like_DNA-bd_sf"/>
</dbReference>
<dbReference type="GO" id="GO:0003677">
    <property type="term" value="F:DNA binding"/>
    <property type="evidence" value="ECO:0007669"/>
    <property type="project" value="UniProtKB-KW"/>
</dbReference>
<gene>
    <name evidence="6" type="ORF">PhaeoP63_01148</name>
</gene>
<dbReference type="InterPro" id="IPR036390">
    <property type="entry name" value="WH_DNA-bd_sf"/>
</dbReference>
<evidence type="ECO:0000256" key="3">
    <source>
        <dbReference type="ARBA" id="ARBA00023125"/>
    </source>
</evidence>
<dbReference type="Gene3D" id="3.40.190.10">
    <property type="entry name" value="Periplasmic binding protein-like II"/>
    <property type="match status" value="2"/>
</dbReference>
<dbReference type="SUPFAM" id="SSF53850">
    <property type="entry name" value="Periplasmic binding protein-like II"/>
    <property type="match status" value="1"/>
</dbReference>
<dbReference type="InterPro" id="IPR005119">
    <property type="entry name" value="LysR_subst-bd"/>
</dbReference>
<dbReference type="Gene3D" id="1.10.10.10">
    <property type="entry name" value="Winged helix-like DNA-binding domain superfamily/Winged helix DNA-binding domain"/>
    <property type="match status" value="1"/>
</dbReference>
<dbReference type="Pfam" id="PF00126">
    <property type="entry name" value="HTH_1"/>
    <property type="match status" value="1"/>
</dbReference>
<keyword evidence="3" id="KW-0238">DNA-binding</keyword>
<name>A0AAD0EC78_9RHOB</name>
<keyword evidence="2" id="KW-0805">Transcription regulation</keyword>
<dbReference type="AlphaFoldDB" id="A0AAD0EC78"/>
<dbReference type="GO" id="GO:0005829">
    <property type="term" value="C:cytosol"/>
    <property type="evidence" value="ECO:0007669"/>
    <property type="project" value="TreeGrafter"/>
</dbReference>
<evidence type="ECO:0000313" key="6">
    <source>
        <dbReference type="EMBL" id="ATF05239.1"/>
    </source>
</evidence>
<dbReference type="PROSITE" id="PS50931">
    <property type="entry name" value="HTH_LYSR"/>
    <property type="match status" value="1"/>
</dbReference>
<comment type="similarity">
    <text evidence="1">Belongs to the LysR transcriptional regulatory family.</text>
</comment>
<organism evidence="6 7">
    <name type="scientific">Phaeobacter gallaeciensis</name>
    <dbReference type="NCBI Taxonomy" id="60890"/>
    <lineage>
        <taxon>Bacteria</taxon>
        <taxon>Pseudomonadati</taxon>
        <taxon>Pseudomonadota</taxon>
        <taxon>Alphaproteobacteria</taxon>
        <taxon>Rhodobacterales</taxon>
        <taxon>Roseobacteraceae</taxon>
        <taxon>Phaeobacter</taxon>
    </lineage>
</organism>
<accession>A0AAD0EC78</accession>
<reference evidence="6 7" key="1">
    <citation type="journal article" date="2017" name="Front. Microbiol.">
        <title>Phaeobacter piscinae sp. nov., a species of the Roseobacter group and potential aquaculture probiont.</title>
        <authorList>
            <person name="Sonnenschein E.C."/>
            <person name="Phippen C.B.W."/>
            <person name="Nielsen K.F."/>
            <person name="Mateiu R.V."/>
            <person name="Melchiorsen J."/>
            <person name="Gram L."/>
            <person name="Overmann J."/>
            <person name="Freese H.M."/>
        </authorList>
    </citation>
    <scope>NUCLEOTIDE SEQUENCE [LARGE SCALE GENOMIC DNA]</scope>
    <source>
        <strain evidence="6 7">P63</strain>
    </source>
</reference>
<dbReference type="Pfam" id="PF03466">
    <property type="entry name" value="LysR_substrate"/>
    <property type="match status" value="1"/>
</dbReference>
<proteinExistence type="inferred from homology"/>
<evidence type="ECO:0000313" key="7">
    <source>
        <dbReference type="Proteomes" id="UP000217545"/>
    </source>
</evidence>
<dbReference type="InterPro" id="IPR000847">
    <property type="entry name" value="LysR_HTH_N"/>
</dbReference>
<evidence type="ECO:0000256" key="2">
    <source>
        <dbReference type="ARBA" id="ARBA00023015"/>
    </source>
</evidence>
<dbReference type="PANTHER" id="PTHR30419">
    <property type="entry name" value="HTH-TYPE TRANSCRIPTIONAL REGULATOR YBHD"/>
    <property type="match status" value="1"/>
</dbReference>
<dbReference type="PRINTS" id="PR00039">
    <property type="entry name" value="HTHLYSR"/>
</dbReference>
<dbReference type="FunFam" id="1.10.10.10:FF:000001">
    <property type="entry name" value="LysR family transcriptional regulator"/>
    <property type="match status" value="1"/>
</dbReference>
<evidence type="ECO:0000256" key="1">
    <source>
        <dbReference type="ARBA" id="ARBA00009437"/>
    </source>
</evidence>
<dbReference type="RefSeq" id="WP_024096626.1">
    <property type="nucleotide sequence ID" value="NZ_CP010588.1"/>
</dbReference>
<dbReference type="GO" id="GO:0003700">
    <property type="term" value="F:DNA-binding transcription factor activity"/>
    <property type="evidence" value="ECO:0007669"/>
    <property type="project" value="InterPro"/>
</dbReference>
<protein>
    <submittedName>
        <fullName evidence="6">Transcriptional regulator</fullName>
    </submittedName>
</protein>
<dbReference type="CDD" id="cd08411">
    <property type="entry name" value="PBP2_OxyR"/>
    <property type="match status" value="1"/>
</dbReference>
<dbReference type="EMBL" id="CP010784">
    <property type="protein sequence ID" value="ATF05239.1"/>
    <property type="molecule type" value="Genomic_DNA"/>
</dbReference>
<dbReference type="SUPFAM" id="SSF46785">
    <property type="entry name" value="Winged helix' DNA-binding domain"/>
    <property type="match status" value="1"/>
</dbReference>
<dbReference type="Proteomes" id="UP000217545">
    <property type="component" value="Chromosome"/>
</dbReference>
<dbReference type="PANTHER" id="PTHR30419:SF29">
    <property type="entry name" value="LYSR-FAMILY TRANSCRIPTIONAL REGULATOR"/>
    <property type="match status" value="1"/>
</dbReference>
<keyword evidence="4" id="KW-0804">Transcription</keyword>
<feature type="domain" description="HTH lysR-type" evidence="5">
    <location>
        <begin position="10"/>
        <end position="67"/>
    </location>
</feature>
<dbReference type="InterPro" id="IPR050950">
    <property type="entry name" value="HTH-type_LysR_regulators"/>
</dbReference>
<dbReference type="GeneID" id="31845587"/>
<evidence type="ECO:0000259" key="5">
    <source>
        <dbReference type="PROSITE" id="PS50931"/>
    </source>
</evidence>